<reference evidence="2 3" key="1">
    <citation type="submission" date="2020-04" db="EMBL/GenBank/DDBJ databases">
        <authorList>
            <person name="De Canck E."/>
        </authorList>
    </citation>
    <scope>NUCLEOTIDE SEQUENCE [LARGE SCALE GENOMIC DNA]</scope>
    <source>
        <strain evidence="2 3">LMG 27177</strain>
    </source>
</reference>
<name>A0A6J5GRD2_9BURK</name>
<organism evidence="2 3">
    <name type="scientific">Paraburkholderia fynbosensis</name>
    <dbReference type="NCBI Taxonomy" id="1200993"/>
    <lineage>
        <taxon>Bacteria</taxon>
        <taxon>Pseudomonadati</taxon>
        <taxon>Pseudomonadota</taxon>
        <taxon>Betaproteobacteria</taxon>
        <taxon>Burkholderiales</taxon>
        <taxon>Burkholderiaceae</taxon>
        <taxon>Paraburkholderia</taxon>
    </lineage>
</organism>
<dbReference type="AlphaFoldDB" id="A0A6J5GRD2"/>
<protein>
    <submittedName>
        <fullName evidence="2">Uncharacterized protein</fullName>
    </submittedName>
</protein>
<accession>A0A6J5GRD2</accession>
<proteinExistence type="predicted"/>
<gene>
    <name evidence="2" type="ORF">LMG27177_05566</name>
</gene>
<feature type="region of interest" description="Disordered" evidence="1">
    <location>
        <begin position="54"/>
        <end position="73"/>
    </location>
</feature>
<evidence type="ECO:0000313" key="3">
    <source>
        <dbReference type="Proteomes" id="UP000494252"/>
    </source>
</evidence>
<keyword evidence="3" id="KW-1185">Reference proteome</keyword>
<evidence type="ECO:0000313" key="2">
    <source>
        <dbReference type="EMBL" id="CAB3803995.1"/>
    </source>
</evidence>
<dbReference type="EMBL" id="CADIKI010000019">
    <property type="protein sequence ID" value="CAB3803995.1"/>
    <property type="molecule type" value="Genomic_DNA"/>
</dbReference>
<sequence>MPGAGRRGIERGVELRDAPRAGVWFRWHCTSRGGWGGRGRRVVSEVGSCVDARGGVDAQSQSATPPCREQVPP</sequence>
<evidence type="ECO:0000256" key="1">
    <source>
        <dbReference type="SAM" id="MobiDB-lite"/>
    </source>
</evidence>
<dbReference type="Proteomes" id="UP000494252">
    <property type="component" value="Unassembled WGS sequence"/>
</dbReference>